<gene>
    <name evidence="3" type="ordered locus">Solca_1603</name>
</gene>
<dbReference type="InterPro" id="IPR019207">
    <property type="entry name" value="DUF2092"/>
</dbReference>
<dbReference type="STRING" id="929556.Solca_1603"/>
<dbReference type="InterPro" id="IPR029046">
    <property type="entry name" value="LolA/LolB/LppX"/>
</dbReference>
<dbReference type="Pfam" id="PF09865">
    <property type="entry name" value="DUF2092"/>
    <property type="match status" value="1"/>
</dbReference>
<proteinExistence type="predicted"/>
<accession>H8KVP7</accession>
<dbReference type="Proteomes" id="UP000007590">
    <property type="component" value="Chromosome"/>
</dbReference>
<protein>
    <submittedName>
        <fullName evidence="3">Putative periplasmic protein</fullName>
    </submittedName>
</protein>
<evidence type="ECO:0000313" key="3">
    <source>
        <dbReference type="EMBL" id="AFD06670.1"/>
    </source>
</evidence>
<sequence length="242" mass="27361">MKRLLILVLFIPFSVFSQTKKVDTMAVLILDRMSNVIGDLESCSYDLSTASDELGEYGLVKHYGESKVYMVGPDKMLIQTKGDKGHRGYWYNGKQMTYYSYTENNFATMKAPSSIIATIDSLHEHYGIDFPAADFFYPTFSDDILDHFDKIVLVGIAKIEGKDCFHLLADSQSLHLQIWIANDGTALPMRFSIIYKSKDQSPQYEATFSNWVMNPNLPDILFEFAPPPGAHEITILAKTAKN</sequence>
<dbReference type="RefSeq" id="WP_014679897.1">
    <property type="nucleotide sequence ID" value="NC_017770.1"/>
</dbReference>
<evidence type="ECO:0000256" key="1">
    <source>
        <dbReference type="ARBA" id="ARBA00022729"/>
    </source>
</evidence>
<evidence type="ECO:0000313" key="4">
    <source>
        <dbReference type="Proteomes" id="UP000007590"/>
    </source>
</evidence>
<dbReference type="OrthoDB" id="835919at2"/>
<evidence type="ECO:0000256" key="2">
    <source>
        <dbReference type="SAM" id="SignalP"/>
    </source>
</evidence>
<feature type="chain" id="PRO_5003613453" evidence="2">
    <location>
        <begin position="18"/>
        <end position="242"/>
    </location>
</feature>
<dbReference type="eggNOG" id="COG3900">
    <property type="taxonomic scope" value="Bacteria"/>
</dbReference>
<organism evidence="3 4">
    <name type="scientific">Solitalea canadensis (strain ATCC 29591 / DSM 3403 / JCM 21819 / LMG 8368 / NBRC 15130 / NCIMB 12057 / USAM 9D)</name>
    <name type="common">Flexibacter canadensis</name>
    <dbReference type="NCBI Taxonomy" id="929556"/>
    <lineage>
        <taxon>Bacteria</taxon>
        <taxon>Pseudomonadati</taxon>
        <taxon>Bacteroidota</taxon>
        <taxon>Sphingobacteriia</taxon>
        <taxon>Sphingobacteriales</taxon>
        <taxon>Sphingobacteriaceae</taxon>
        <taxon>Solitalea</taxon>
    </lineage>
</organism>
<dbReference type="KEGG" id="scn:Solca_1603"/>
<name>H8KVP7_SOLCM</name>
<dbReference type="SUPFAM" id="SSF89392">
    <property type="entry name" value="Prokaryotic lipoproteins and lipoprotein localization factors"/>
    <property type="match status" value="1"/>
</dbReference>
<keyword evidence="1 2" id="KW-0732">Signal</keyword>
<reference evidence="3" key="1">
    <citation type="submission" date="2012-02" db="EMBL/GenBank/DDBJ databases">
        <title>The complete genome of Solitalea canadensis DSM 3403.</title>
        <authorList>
            <consortium name="US DOE Joint Genome Institute (JGI-PGF)"/>
            <person name="Lucas S."/>
            <person name="Copeland A."/>
            <person name="Lapidus A."/>
            <person name="Glavina del Rio T."/>
            <person name="Dalin E."/>
            <person name="Tice H."/>
            <person name="Bruce D."/>
            <person name="Goodwin L."/>
            <person name="Pitluck S."/>
            <person name="Peters L."/>
            <person name="Ovchinnikova G."/>
            <person name="Lu M."/>
            <person name="Kyrpides N."/>
            <person name="Mavromatis K."/>
            <person name="Ivanova N."/>
            <person name="Brettin T."/>
            <person name="Detter J.C."/>
            <person name="Han C."/>
            <person name="Larimer F."/>
            <person name="Land M."/>
            <person name="Hauser L."/>
            <person name="Markowitz V."/>
            <person name="Cheng J.-F."/>
            <person name="Hugenholtz P."/>
            <person name="Woyke T."/>
            <person name="Wu D."/>
            <person name="Spring S."/>
            <person name="Schroeder M."/>
            <person name="Kopitz M."/>
            <person name="Brambilla E."/>
            <person name="Klenk H.-P."/>
            <person name="Eisen J.A."/>
        </authorList>
    </citation>
    <scope>NUCLEOTIDE SEQUENCE</scope>
    <source>
        <strain evidence="3">DSM 3403</strain>
    </source>
</reference>
<dbReference type="HOGENOM" id="CLU_074811_2_0_10"/>
<dbReference type="EMBL" id="CP003349">
    <property type="protein sequence ID" value="AFD06670.1"/>
    <property type="molecule type" value="Genomic_DNA"/>
</dbReference>
<dbReference type="Gene3D" id="2.50.20.10">
    <property type="entry name" value="Lipoprotein localisation LolA/LolB/LppX"/>
    <property type="match status" value="1"/>
</dbReference>
<keyword evidence="4" id="KW-1185">Reference proteome</keyword>
<feature type="signal peptide" evidence="2">
    <location>
        <begin position="1"/>
        <end position="17"/>
    </location>
</feature>
<dbReference type="AlphaFoldDB" id="H8KVP7"/>